<feature type="domain" description="Dienelactone hydrolase" evidence="1">
    <location>
        <begin position="7"/>
        <end position="229"/>
    </location>
</feature>
<evidence type="ECO:0000259" key="1">
    <source>
        <dbReference type="Pfam" id="PF01738"/>
    </source>
</evidence>
<dbReference type="PANTHER" id="PTHR46623">
    <property type="entry name" value="CARBOXYMETHYLENEBUTENOLIDASE-RELATED"/>
    <property type="match status" value="1"/>
</dbReference>
<dbReference type="EMBL" id="BAABAT010000028">
    <property type="protein sequence ID" value="GAA4257638.1"/>
    <property type="molecule type" value="Genomic_DNA"/>
</dbReference>
<dbReference type="Gene3D" id="3.40.50.1820">
    <property type="entry name" value="alpha/beta hydrolase"/>
    <property type="match status" value="1"/>
</dbReference>
<dbReference type="PANTHER" id="PTHR46623:SF6">
    <property type="entry name" value="ALPHA_BETA-HYDROLASES SUPERFAMILY PROTEIN"/>
    <property type="match status" value="1"/>
</dbReference>
<accession>A0ABP8DJZ4</accession>
<gene>
    <name evidence="2" type="ORF">GCM10022255_075240</name>
</gene>
<protein>
    <submittedName>
        <fullName evidence="2">Dienelactone hydrolase family protein</fullName>
    </submittedName>
</protein>
<dbReference type="Proteomes" id="UP001500620">
    <property type="component" value="Unassembled WGS sequence"/>
</dbReference>
<dbReference type="InterPro" id="IPR002925">
    <property type="entry name" value="Dienelactn_hydro"/>
</dbReference>
<sequence>MLNLAGMPAYVARPGGPGPHPGVVVGHLIFGVDESTRRCADRLAAAGFLAIVPDLYHRTAPGADLPRDDEGRRRGLELMRTLTRDGVVEDVGRCVEWLRGPGRAGPRVGMLGVSLGGHVAFVAAARLGLAATAALFPGWLTGTEIPLSTPEPTVALAPGIRGRVLFLVGDRDHVVPAADVARVGEALSGAGVAHEVVVYPDAEHGFFPDGPGPAAEDAWRRVTDLFATAL</sequence>
<dbReference type="Pfam" id="PF01738">
    <property type="entry name" value="DLH"/>
    <property type="match status" value="1"/>
</dbReference>
<organism evidence="2 3">
    <name type="scientific">Dactylosporangium darangshiense</name>
    <dbReference type="NCBI Taxonomy" id="579108"/>
    <lineage>
        <taxon>Bacteria</taxon>
        <taxon>Bacillati</taxon>
        <taxon>Actinomycetota</taxon>
        <taxon>Actinomycetes</taxon>
        <taxon>Micromonosporales</taxon>
        <taxon>Micromonosporaceae</taxon>
        <taxon>Dactylosporangium</taxon>
    </lineage>
</organism>
<dbReference type="InterPro" id="IPR051049">
    <property type="entry name" value="Dienelactone_hydrolase-like"/>
</dbReference>
<dbReference type="InterPro" id="IPR029058">
    <property type="entry name" value="AB_hydrolase_fold"/>
</dbReference>
<evidence type="ECO:0000313" key="2">
    <source>
        <dbReference type="EMBL" id="GAA4257638.1"/>
    </source>
</evidence>
<dbReference type="GO" id="GO:0016787">
    <property type="term" value="F:hydrolase activity"/>
    <property type="evidence" value="ECO:0007669"/>
    <property type="project" value="UniProtKB-KW"/>
</dbReference>
<reference evidence="3" key="1">
    <citation type="journal article" date="2019" name="Int. J. Syst. Evol. Microbiol.">
        <title>The Global Catalogue of Microorganisms (GCM) 10K type strain sequencing project: providing services to taxonomists for standard genome sequencing and annotation.</title>
        <authorList>
            <consortium name="The Broad Institute Genomics Platform"/>
            <consortium name="The Broad Institute Genome Sequencing Center for Infectious Disease"/>
            <person name="Wu L."/>
            <person name="Ma J."/>
        </authorList>
    </citation>
    <scope>NUCLEOTIDE SEQUENCE [LARGE SCALE GENOMIC DNA]</scope>
    <source>
        <strain evidence="3">JCM 17441</strain>
    </source>
</reference>
<keyword evidence="3" id="KW-1185">Reference proteome</keyword>
<dbReference type="SUPFAM" id="SSF53474">
    <property type="entry name" value="alpha/beta-Hydrolases"/>
    <property type="match status" value="1"/>
</dbReference>
<comment type="caution">
    <text evidence="2">The sequence shown here is derived from an EMBL/GenBank/DDBJ whole genome shotgun (WGS) entry which is preliminary data.</text>
</comment>
<name>A0ABP8DJZ4_9ACTN</name>
<proteinExistence type="predicted"/>
<keyword evidence="2" id="KW-0378">Hydrolase</keyword>
<evidence type="ECO:0000313" key="3">
    <source>
        <dbReference type="Proteomes" id="UP001500620"/>
    </source>
</evidence>